<name>A0A7C7DCN6_9FIRM</name>
<dbReference type="AlphaFoldDB" id="A0A7C7DCN6"/>
<organism evidence="1 2">
    <name type="scientific">Desulfitobacterium dehalogenans</name>
    <dbReference type="NCBI Taxonomy" id="36854"/>
    <lineage>
        <taxon>Bacteria</taxon>
        <taxon>Bacillati</taxon>
        <taxon>Bacillota</taxon>
        <taxon>Clostridia</taxon>
        <taxon>Eubacteriales</taxon>
        <taxon>Desulfitobacteriaceae</taxon>
        <taxon>Desulfitobacterium</taxon>
    </lineage>
</organism>
<proteinExistence type="predicted"/>
<evidence type="ECO:0000313" key="1">
    <source>
        <dbReference type="EMBL" id="HHY28879.1"/>
    </source>
</evidence>
<dbReference type="EMBL" id="DUTF01000409">
    <property type="protein sequence ID" value="HHY28879.1"/>
    <property type="molecule type" value="Genomic_DNA"/>
</dbReference>
<dbReference type="Proteomes" id="UP000553059">
    <property type="component" value="Unassembled WGS sequence"/>
</dbReference>
<sequence length="72" mass="8146">MAKYVMDCTKCGRKYVPAQFDLEKKSYTCSACGQVDKVVPENKACKRCGQEYVEYTWFDPKKCPGCGKVFGV</sequence>
<accession>A0A7C7DCN6</accession>
<protein>
    <submittedName>
        <fullName evidence="1">Uncharacterized protein</fullName>
    </submittedName>
</protein>
<evidence type="ECO:0000313" key="2">
    <source>
        <dbReference type="Proteomes" id="UP000553059"/>
    </source>
</evidence>
<comment type="caution">
    <text evidence="1">The sequence shown here is derived from an EMBL/GenBank/DDBJ whole genome shotgun (WGS) entry which is preliminary data.</text>
</comment>
<gene>
    <name evidence="1" type="ORF">GX523_19440</name>
</gene>
<reference evidence="1 2" key="1">
    <citation type="journal article" date="2020" name="Biotechnol. Biofuels">
        <title>New insights from the biogas microbiome by comprehensive genome-resolved metagenomics of nearly 1600 species originating from multiple anaerobic digesters.</title>
        <authorList>
            <person name="Campanaro S."/>
            <person name="Treu L."/>
            <person name="Rodriguez-R L.M."/>
            <person name="Kovalovszki A."/>
            <person name="Ziels R.M."/>
            <person name="Maus I."/>
            <person name="Zhu X."/>
            <person name="Kougias P.G."/>
            <person name="Basile A."/>
            <person name="Luo G."/>
            <person name="Schluter A."/>
            <person name="Konstantinidis K.T."/>
            <person name="Angelidaki I."/>
        </authorList>
    </citation>
    <scope>NUCLEOTIDE SEQUENCE [LARGE SCALE GENOMIC DNA]</scope>
    <source>
        <strain evidence="1">AS05jafATM_4</strain>
    </source>
</reference>